<keyword evidence="9" id="KW-0812">Transmembrane</keyword>
<dbReference type="AlphaFoldDB" id="A0A813NHI1"/>
<accession>A0A813NHI1</accession>
<dbReference type="PRINTS" id="PR00385">
    <property type="entry name" value="P450"/>
</dbReference>
<feature type="binding site" description="axial binding residue" evidence="7">
    <location>
        <position position="447"/>
    </location>
    <ligand>
        <name>heme</name>
        <dbReference type="ChEBI" id="CHEBI:30413"/>
    </ligand>
    <ligandPart>
        <name>Fe</name>
        <dbReference type="ChEBI" id="CHEBI:18248"/>
    </ligandPart>
</feature>
<comment type="similarity">
    <text evidence="2 8">Belongs to the cytochrome P450 family.</text>
</comment>
<dbReference type="InterPro" id="IPR017972">
    <property type="entry name" value="Cyt_P450_CS"/>
</dbReference>
<dbReference type="InterPro" id="IPR002403">
    <property type="entry name" value="Cyt_P450_E_grp-IV"/>
</dbReference>
<dbReference type="GO" id="GO:0020037">
    <property type="term" value="F:heme binding"/>
    <property type="evidence" value="ECO:0007669"/>
    <property type="project" value="InterPro"/>
</dbReference>
<comment type="caution">
    <text evidence="10">The sequence shown here is derived from an EMBL/GenBank/DDBJ whole genome shotgun (WGS) entry which is preliminary data.</text>
</comment>
<evidence type="ECO:0000256" key="3">
    <source>
        <dbReference type="ARBA" id="ARBA00022723"/>
    </source>
</evidence>
<evidence type="ECO:0000256" key="2">
    <source>
        <dbReference type="ARBA" id="ARBA00010617"/>
    </source>
</evidence>
<name>A0A813NHI1_9BILA</name>
<dbReference type="Proteomes" id="UP000663845">
    <property type="component" value="Unassembled WGS sequence"/>
</dbReference>
<feature type="transmembrane region" description="Helical" evidence="9">
    <location>
        <begin position="50"/>
        <end position="69"/>
    </location>
</feature>
<evidence type="ECO:0000256" key="5">
    <source>
        <dbReference type="ARBA" id="ARBA00023004"/>
    </source>
</evidence>
<dbReference type="GO" id="GO:0034653">
    <property type="term" value="P:retinoic acid catabolic process"/>
    <property type="evidence" value="ECO:0007669"/>
    <property type="project" value="UniProtKB-ARBA"/>
</dbReference>
<evidence type="ECO:0000313" key="10">
    <source>
        <dbReference type="EMBL" id="CAF0738830.1"/>
    </source>
</evidence>
<gene>
    <name evidence="10" type="ORF">JYZ213_LOCUS1735</name>
</gene>
<keyword evidence="7 8" id="KW-0349">Heme</keyword>
<dbReference type="GO" id="GO:0005506">
    <property type="term" value="F:iron ion binding"/>
    <property type="evidence" value="ECO:0007669"/>
    <property type="project" value="InterPro"/>
</dbReference>
<reference evidence="10" key="1">
    <citation type="submission" date="2021-02" db="EMBL/GenBank/DDBJ databases">
        <authorList>
            <person name="Nowell W R."/>
        </authorList>
    </citation>
    <scope>NUCLEOTIDE SEQUENCE</scope>
</reference>
<dbReference type="InterPro" id="IPR001128">
    <property type="entry name" value="Cyt_P450"/>
</dbReference>
<dbReference type="CDD" id="cd11082">
    <property type="entry name" value="CYP61_CYP710"/>
    <property type="match status" value="1"/>
</dbReference>
<dbReference type="GO" id="GO:0016125">
    <property type="term" value="P:sterol metabolic process"/>
    <property type="evidence" value="ECO:0007669"/>
    <property type="project" value="TreeGrafter"/>
</dbReference>
<dbReference type="GO" id="GO:0004497">
    <property type="term" value="F:monooxygenase activity"/>
    <property type="evidence" value="ECO:0007669"/>
    <property type="project" value="UniProtKB-KW"/>
</dbReference>
<evidence type="ECO:0000256" key="4">
    <source>
        <dbReference type="ARBA" id="ARBA00023002"/>
    </source>
</evidence>
<keyword evidence="4 8" id="KW-0560">Oxidoreductase</keyword>
<protein>
    <recommendedName>
        <fullName evidence="6">sterol 22-desaturase</fullName>
        <ecNumber evidence="6">1.14.19.41</ecNumber>
    </recommendedName>
</protein>
<evidence type="ECO:0000313" key="11">
    <source>
        <dbReference type="Proteomes" id="UP000663845"/>
    </source>
</evidence>
<comment type="cofactor">
    <cofactor evidence="1 7">
        <name>heme</name>
        <dbReference type="ChEBI" id="CHEBI:30413"/>
    </cofactor>
</comment>
<evidence type="ECO:0000256" key="1">
    <source>
        <dbReference type="ARBA" id="ARBA00001971"/>
    </source>
</evidence>
<evidence type="ECO:0000256" key="8">
    <source>
        <dbReference type="RuleBase" id="RU000461"/>
    </source>
</evidence>
<dbReference type="PRINTS" id="PR00465">
    <property type="entry name" value="EP450IV"/>
</dbReference>
<evidence type="ECO:0000256" key="7">
    <source>
        <dbReference type="PIRSR" id="PIRSR602403-1"/>
    </source>
</evidence>
<evidence type="ECO:0000256" key="9">
    <source>
        <dbReference type="SAM" id="Phobius"/>
    </source>
</evidence>
<sequence length="547" mass="62956">MSILVTTFDMIESWTVSIWLSIIFFGLLIAYIYEQVTYISKRGSLPGPKLTVPFIGGIIHMLLAPYNFWHGQMEYGKLSWNSIIGRFFVLIADSEYSRKIFEKCSSDMPLVLHPNANRLLGHDNIAFMNGHTHKTLRIALLPLFTTKALSVYLHIQEQAIRDHMKKWCEMSRISKDGIEMRPLIYDLNINTSLSVFLGPYLTDDIRQEFKINYTNLTRGMFATPIYFPGTQLYKGVRAAESIRQSLQSIVKQCKQRMSIENEQATCLLDFWMISTLKTIHEAQNNNQSTPLQHTSDEEIAKITLDFLFAAQDASTSSLTFAIHELCKHPDVLEKVRNEQKLIRPDPLASLTPEILTQMKYTWQVMKELLRLRPPATLAIHVANKPVQISEDYTAPKGTLIIPSIWSSNRNGFPDPEIFDPERFNSDRMEHMKFDRNFLTFGAGPHACIGQRYAMNHIMLFISLLTDMNFERAHHSDMDKIINFLTFGAGPHACIGQRYAMNHIMLFISLLTDMNFERAHHPDMDKIMYLPTIYPADGCRLKYIEARA</sequence>
<dbReference type="PANTHER" id="PTHR24286:SF228">
    <property type="entry name" value="C-22 STEROL DESATURASE ERG5"/>
    <property type="match status" value="1"/>
</dbReference>
<dbReference type="PROSITE" id="PS00086">
    <property type="entry name" value="CYTOCHROME_P450"/>
    <property type="match status" value="2"/>
</dbReference>
<keyword evidence="9" id="KW-1133">Transmembrane helix</keyword>
<dbReference type="EMBL" id="CAJNOG010000008">
    <property type="protein sequence ID" value="CAF0738830.1"/>
    <property type="molecule type" value="Genomic_DNA"/>
</dbReference>
<dbReference type="Pfam" id="PF00067">
    <property type="entry name" value="p450"/>
    <property type="match status" value="2"/>
</dbReference>
<dbReference type="EC" id="1.14.19.41" evidence="6"/>
<keyword evidence="5 7" id="KW-0408">Iron</keyword>
<dbReference type="SUPFAM" id="SSF48264">
    <property type="entry name" value="Cytochrome P450"/>
    <property type="match status" value="2"/>
</dbReference>
<feature type="transmembrane region" description="Helical" evidence="9">
    <location>
        <begin position="16"/>
        <end position="38"/>
    </location>
</feature>
<keyword evidence="8" id="KW-0503">Monooxygenase</keyword>
<keyword evidence="9" id="KW-0472">Membrane</keyword>
<dbReference type="PANTHER" id="PTHR24286">
    <property type="entry name" value="CYTOCHROME P450 26"/>
    <property type="match status" value="1"/>
</dbReference>
<dbReference type="InterPro" id="IPR036396">
    <property type="entry name" value="Cyt_P450_sf"/>
</dbReference>
<dbReference type="GO" id="GO:0000249">
    <property type="term" value="F:C-22 sterol desaturase (NADPH) activity"/>
    <property type="evidence" value="ECO:0007669"/>
    <property type="project" value="UniProtKB-EC"/>
</dbReference>
<evidence type="ECO:0000256" key="6">
    <source>
        <dbReference type="ARBA" id="ARBA00039038"/>
    </source>
</evidence>
<dbReference type="Gene3D" id="1.10.630.10">
    <property type="entry name" value="Cytochrome P450"/>
    <property type="match status" value="2"/>
</dbReference>
<keyword evidence="3 7" id="KW-0479">Metal-binding</keyword>
<organism evidence="10 11">
    <name type="scientific">Adineta steineri</name>
    <dbReference type="NCBI Taxonomy" id="433720"/>
    <lineage>
        <taxon>Eukaryota</taxon>
        <taxon>Metazoa</taxon>
        <taxon>Spiralia</taxon>
        <taxon>Gnathifera</taxon>
        <taxon>Rotifera</taxon>
        <taxon>Eurotatoria</taxon>
        <taxon>Bdelloidea</taxon>
        <taxon>Adinetida</taxon>
        <taxon>Adinetidae</taxon>
        <taxon>Adineta</taxon>
    </lineage>
</organism>
<proteinExistence type="inferred from homology"/>